<dbReference type="EMBL" id="JARGYC010000039">
    <property type="protein sequence ID" value="MDF0601982.1"/>
    <property type="molecule type" value="Genomic_DNA"/>
</dbReference>
<sequence>MFARVYAAAALVALGTTAAAQDAPFGSDTDQDYAADLWAAMEEDGLIGPDAPVIFPYAGTEPHGFQLSTLYTTATVDGHEGVLVIKNNYGPSGVSADEVVTDPQGHLAAVTVMFKRAEGYDDETGNWFYAKYLKDGALDRNPAGMALAGLVGKNADAGCIACHQNAGGGDYLFTTDADLSETLTMAD</sequence>
<feature type="chain" id="PRO_5042071139" evidence="1">
    <location>
        <begin position="21"/>
        <end position="187"/>
    </location>
</feature>
<evidence type="ECO:0000313" key="3">
    <source>
        <dbReference type="EMBL" id="MDF0601982.1"/>
    </source>
</evidence>
<feature type="signal peptide" evidence="1">
    <location>
        <begin position="1"/>
        <end position="20"/>
    </location>
</feature>
<evidence type="ECO:0000256" key="1">
    <source>
        <dbReference type="SAM" id="SignalP"/>
    </source>
</evidence>
<accession>A0AAE3NWN2</accession>
<organism evidence="3 4">
    <name type="scientific">Psychromarinibacter sediminicola</name>
    <dbReference type="NCBI Taxonomy" id="3033385"/>
    <lineage>
        <taxon>Bacteria</taxon>
        <taxon>Pseudomonadati</taxon>
        <taxon>Pseudomonadota</taxon>
        <taxon>Alphaproteobacteria</taxon>
        <taxon>Rhodobacterales</taxon>
        <taxon>Paracoccaceae</taxon>
        <taxon>Psychromarinibacter</taxon>
    </lineage>
</organism>
<name>A0AAE3NWN2_9RHOB</name>
<keyword evidence="4" id="KW-1185">Reference proteome</keyword>
<dbReference type="AlphaFoldDB" id="A0AAE3NWN2"/>
<proteinExistence type="predicted"/>
<dbReference type="Pfam" id="PF16694">
    <property type="entry name" value="Cytochrome_P460"/>
    <property type="match status" value="1"/>
</dbReference>
<dbReference type="CDD" id="cd20716">
    <property type="entry name" value="cyt_P460_fam"/>
    <property type="match status" value="1"/>
</dbReference>
<evidence type="ECO:0000313" key="4">
    <source>
        <dbReference type="Proteomes" id="UP001220964"/>
    </source>
</evidence>
<dbReference type="RefSeq" id="WP_275568120.1">
    <property type="nucleotide sequence ID" value="NZ_JARGYC010000039.1"/>
</dbReference>
<evidence type="ECO:0000259" key="2">
    <source>
        <dbReference type="Pfam" id="PF16694"/>
    </source>
</evidence>
<comment type="caution">
    <text evidence="3">The sequence shown here is derived from an EMBL/GenBank/DDBJ whole genome shotgun (WGS) entry which is preliminary data.</text>
</comment>
<feature type="domain" description="Cytochrome P460" evidence="2">
    <location>
        <begin position="80"/>
        <end position="174"/>
    </location>
</feature>
<reference evidence="3" key="1">
    <citation type="submission" date="2023-03" db="EMBL/GenBank/DDBJ databases">
        <title>Multiphase analysis and comparison of six strains from genera Psychromarinibacter, Lutimaribacter, and Maritimibacter, including a novel species: Psychromarinibacter sediminicola sp. nov.</title>
        <authorList>
            <person name="Wang Y.-H."/>
            <person name="Ye M.-Q."/>
            <person name="Du Z.-J."/>
        </authorList>
    </citation>
    <scope>NUCLEOTIDE SEQUENCE</scope>
    <source>
        <strain evidence="3">C21-152</strain>
    </source>
</reference>
<gene>
    <name evidence="3" type="ORF">P1J78_14655</name>
</gene>
<protein>
    <submittedName>
        <fullName evidence="3">Cytochrome P460 family protein</fullName>
    </submittedName>
</protein>
<dbReference type="Gene3D" id="3.50.70.20">
    <property type="entry name" value="Cytochrome P460"/>
    <property type="match status" value="1"/>
</dbReference>
<dbReference type="InterPro" id="IPR032033">
    <property type="entry name" value="Cytochrome_P460"/>
</dbReference>
<dbReference type="InterPro" id="IPR038142">
    <property type="entry name" value="Cytochrome_P460_sp"/>
</dbReference>
<keyword evidence="1" id="KW-0732">Signal</keyword>
<dbReference type="Proteomes" id="UP001220964">
    <property type="component" value="Unassembled WGS sequence"/>
</dbReference>